<evidence type="ECO:0000313" key="4">
    <source>
        <dbReference type="EnsemblMetazoa" id="CapteP224038"/>
    </source>
</evidence>
<dbReference type="OrthoDB" id="9904542at2759"/>
<feature type="region of interest" description="Disordered" evidence="1">
    <location>
        <begin position="162"/>
        <end position="203"/>
    </location>
</feature>
<dbReference type="Proteomes" id="UP000014760">
    <property type="component" value="Unassembled WGS sequence"/>
</dbReference>
<protein>
    <submittedName>
        <fullName evidence="3 4">Uncharacterized protein</fullName>
    </submittedName>
</protein>
<feature type="region of interest" description="Disordered" evidence="1">
    <location>
        <begin position="302"/>
        <end position="332"/>
    </location>
</feature>
<dbReference type="HOGENOM" id="CLU_837425_0_0_1"/>
<reference evidence="5" key="1">
    <citation type="submission" date="2012-12" db="EMBL/GenBank/DDBJ databases">
        <authorList>
            <person name="Hellsten U."/>
            <person name="Grimwood J."/>
            <person name="Chapman J.A."/>
            <person name="Shapiro H."/>
            <person name="Aerts A."/>
            <person name="Otillar R.P."/>
            <person name="Terry A.Y."/>
            <person name="Boore J.L."/>
            <person name="Simakov O."/>
            <person name="Marletaz F."/>
            <person name="Cho S.-J."/>
            <person name="Edsinger-Gonzales E."/>
            <person name="Havlak P."/>
            <person name="Kuo D.-H."/>
            <person name="Larsson T."/>
            <person name="Lv J."/>
            <person name="Arendt D."/>
            <person name="Savage R."/>
            <person name="Osoegawa K."/>
            <person name="de Jong P."/>
            <person name="Lindberg D.R."/>
            <person name="Seaver E.C."/>
            <person name="Weisblat D.A."/>
            <person name="Putnam N.H."/>
            <person name="Grigoriev I.V."/>
            <person name="Rokhsar D.S."/>
        </authorList>
    </citation>
    <scope>NUCLEOTIDE SEQUENCE</scope>
    <source>
        <strain evidence="5">I ESC-2004</strain>
    </source>
</reference>
<feature type="compositionally biased region" description="Basic residues" evidence="1">
    <location>
        <begin position="302"/>
        <end position="314"/>
    </location>
</feature>
<sequence length="332" mass="36680">MLIVIVIRAGLGDNWVHIIASLPWSEAARTEKRCHTHCAGADKAHEYRAPSFAREATMPLSGEGISSLWQINRRTMTNRHVQCLVVTMALIVSMATSVPLNDSFSSTTGSLVTYSGPTSKTTLLNYSSEPPSVLSNSTLSFNANDSMPDFNKTALSTTQLVTEQTEQPTTTTPATTTTTTISTTSRQTTEDAVTTTTETDDSDFADVKQSDEYADDRGFFESDHRVIHQPMTNHLGHGSAYVPNQIHGLIWEEQHYMLSVLIPITCGIIGAFLIVCVAYGLRNCNTDNSHQHRHVAHAIRHRARSLRSQRRRPRVDHTLLLGNSSDEDTGRK</sequence>
<dbReference type="AlphaFoldDB" id="R7V125"/>
<dbReference type="EMBL" id="AMQN01005365">
    <property type="status" value="NOT_ANNOTATED_CDS"/>
    <property type="molecule type" value="Genomic_DNA"/>
</dbReference>
<keyword evidence="2" id="KW-0472">Membrane</keyword>
<reference evidence="3 5" key="2">
    <citation type="journal article" date="2013" name="Nature">
        <title>Insights into bilaterian evolution from three spiralian genomes.</title>
        <authorList>
            <person name="Simakov O."/>
            <person name="Marletaz F."/>
            <person name="Cho S.J."/>
            <person name="Edsinger-Gonzales E."/>
            <person name="Havlak P."/>
            <person name="Hellsten U."/>
            <person name="Kuo D.H."/>
            <person name="Larsson T."/>
            <person name="Lv J."/>
            <person name="Arendt D."/>
            <person name="Savage R."/>
            <person name="Osoegawa K."/>
            <person name="de Jong P."/>
            <person name="Grimwood J."/>
            <person name="Chapman J.A."/>
            <person name="Shapiro H."/>
            <person name="Aerts A."/>
            <person name="Otillar R.P."/>
            <person name="Terry A.Y."/>
            <person name="Boore J.L."/>
            <person name="Grigoriev I.V."/>
            <person name="Lindberg D.R."/>
            <person name="Seaver E.C."/>
            <person name="Weisblat D.A."/>
            <person name="Putnam N.H."/>
            <person name="Rokhsar D.S."/>
        </authorList>
    </citation>
    <scope>NUCLEOTIDE SEQUENCE</scope>
    <source>
        <strain evidence="3 5">I ESC-2004</strain>
    </source>
</reference>
<dbReference type="EMBL" id="KB295847">
    <property type="protein sequence ID" value="ELU12553.1"/>
    <property type="molecule type" value="Genomic_DNA"/>
</dbReference>
<proteinExistence type="predicted"/>
<feature type="transmembrane region" description="Helical" evidence="2">
    <location>
        <begin position="256"/>
        <end position="281"/>
    </location>
</feature>
<keyword evidence="2" id="KW-0812">Transmembrane</keyword>
<evidence type="ECO:0000256" key="1">
    <source>
        <dbReference type="SAM" id="MobiDB-lite"/>
    </source>
</evidence>
<dbReference type="EnsemblMetazoa" id="CapteT224038">
    <property type="protein sequence ID" value="CapteP224038"/>
    <property type="gene ID" value="CapteG224038"/>
</dbReference>
<organism evidence="3">
    <name type="scientific">Capitella teleta</name>
    <name type="common">Polychaete worm</name>
    <dbReference type="NCBI Taxonomy" id="283909"/>
    <lineage>
        <taxon>Eukaryota</taxon>
        <taxon>Metazoa</taxon>
        <taxon>Spiralia</taxon>
        <taxon>Lophotrochozoa</taxon>
        <taxon>Annelida</taxon>
        <taxon>Polychaeta</taxon>
        <taxon>Sedentaria</taxon>
        <taxon>Scolecida</taxon>
        <taxon>Capitellidae</taxon>
        <taxon>Capitella</taxon>
    </lineage>
</organism>
<keyword evidence="2" id="KW-1133">Transmembrane helix</keyword>
<feature type="compositionally biased region" description="Low complexity" evidence="1">
    <location>
        <begin position="162"/>
        <end position="197"/>
    </location>
</feature>
<evidence type="ECO:0000256" key="2">
    <source>
        <dbReference type="SAM" id="Phobius"/>
    </source>
</evidence>
<reference evidence="4" key="3">
    <citation type="submission" date="2015-06" db="UniProtKB">
        <authorList>
            <consortium name="EnsemblMetazoa"/>
        </authorList>
    </citation>
    <scope>IDENTIFICATION</scope>
</reference>
<evidence type="ECO:0000313" key="3">
    <source>
        <dbReference type="EMBL" id="ELU12553.1"/>
    </source>
</evidence>
<keyword evidence="5" id="KW-1185">Reference proteome</keyword>
<name>R7V125_CAPTE</name>
<evidence type="ECO:0000313" key="5">
    <source>
        <dbReference type="Proteomes" id="UP000014760"/>
    </source>
</evidence>
<gene>
    <name evidence="3" type="ORF">CAPTEDRAFT_224038</name>
</gene>
<accession>R7V125</accession>